<feature type="transmembrane region" description="Helical" evidence="2">
    <location>
        <begin position="351"/>
        <end position="372"/>
    </location>
</feature>
<sequence>MNTNNPQLPPPPPQEPAQSSLSAAWSTRPFRANKKVVGGVCEGIGIRYQIDPILIRIIFILTTLVGIGLGLYVLCWLLMPREGLTVSPAGALINWNKDPRVSRDRDLAIVLIVLSALFGFFPFRFFAGDTPLFSIGAMVALVGVALVAWLLYMKQPQPPAGFPPTTGPRANPNPQAYGPQTATEQSFYQPSYETSPLMSTPPSNDPGPQDPNLNDPDQQAQMPEQSDAPEFDSAAQDPVTGETSDTSSEPYGEMSEGLPGTESMPTATPYAPITAPVTETNTTAPTSVFLRVLGWFFFVFGVGIALLVLATTMLLGGGAAETFTAVIFAISIVAFFAIFTFAAYARGWAALGAFVLATLTGIAGMVIGIGSIDRDTTIVAQSQEIYVPDTESLADYYDLGNGEAVLDLSDLKPLDEPRRITVDGGVGSFTVILPHHVPVTVECSVRVGTTFCQDNRYLNDMLSGERLTIDLHARIGEVNTNNSIDGPPLQPGETGEFDEEGNPIMDSDDADAATGGSATPIPTVTVTKTVAPEPASANN</sequence>
<evidence type="ECO:0000259" key="3">
    <source>
        <dbReference type="Pfam" id="PF04024"/>
    </source>
</evidence>
<dbReference type="KEGG" id="caz:CARG_08005"/>
<accession>U3GYD8</accession>
<gene>
    <name evidence="4" type="ORF">CARG_08005</name>
</gene>
<feature type="compositionally biased region" description="Polar residues" evidence="1">
    <location>
        <begin position="211"/>
        <end position="224"/>
    </location>
</feature>
<keyword evidence="5" id="KW-1185">Reference proteome</keyword>
<name>U3GYD8_9CORY</name>
<dbReference type="GeneID" id="78250347"/>
<protein>
    <recommendedName>
        <fullName evidence="3">Phage shock protein PspC N-terminal domain-containing protein</fullName>
    </recommendedName>
</protein>
<dbReference type="PATRIC" id="fig|1348662.3.peg.1583"/>
<feature type="transmembrane region" description="Helical" evidence="2">
    <location>
        <begin position="292"/>
        <end position="316"/>
    </location>
</feature>
<keyword evidence="2" id="KW-1133">Transmembrane helix</keyword>
<feature type="region of interest" description="Disordered" evidence="1">
    <location>
        <begin position="160"/>
        <end position="273"/>
    </location>
</feature>
<keyword evidence="2" id="KW-0472">Membrane</keyword>
<dbReference type="OrthoDB" id="3208990at2"/>
<organism evidence="4 5">
    <name type="scientific">Corynebacterium argentoratense DSM 44202</name>
    <dbReference type="NCBI Taxonomy" id="1348662"/>
    <lineage>
        <taxon>Bacteria</taxon>
        <taxon>Bacillati</taxon>
        <taxon>Actinomycetota</taxon>
        <taxon>Actinomycetes</taxon>
        <taxon>Mycobacteriales</taxon>
        <taxon>Corynebacteriaceae</taxon>
        <taxon>Corynebacterium</taxon>
    </lineage>
</organism>
<dbReference type="STRING" id="1348662.CARG_08005"/>
<evidence type="ECO:0000256" key="1">
    <source>
        <dbReference type="SAM" id="MobiDB-lite"/>
    </source>
</evidence>
<feature type="compositionally biased region" description="Low complexity" evidence="1">
    <location>
        <begin position="512"/>
        <end position="539"/>
    </location>
</feature>
<dbReference type="EMBL" id="CP006365">
    <property type="protein sequence ID" value="AGU15718.1"/>
    <property type="molecule type" value="Genomic_DNA"/>
</dbReference>
<dbReference type="InterPro" id="IPR007168">
    <property type="entry name" value="Phageshock_PspC_N"/>
</dbReference>
<feature type="transmembrane region" description="Helical" evidence="2">
    <location>
        <begin position="132"/>
        <end position="152"/>
    </location>
</feature>
<evidence type="ECO:0000313" key="5">
    <source>
        <dbReference type="Proteomes" id="UP000016943"/>
    </source>
</evidence>
<evidence type="ECO:0000256" key="2">
    <source>
        <dbReference type="SAM" id="Phobius"/>
    </source>
</evidence>
<proteinExistence type="predicted"/>
<dbReference type="AlphaFoldDB" id="U3GYD8"/>
<feature type="compositionally biased region" description="Acidic residues" evidence="1">
    <location>
        <begin position="495"/>
        <end position="511"/>
    </location>
</feature>
<dbReference type="Pfam" id="PF04024">
    <property type="entry name" value="PspC"/>
    <property type="match status" value="1"/>
</dbReference>
<dbReference type="eggNOG" id="COG1983">
    <property type="taxonomic scope" value="Bacteria"/>
</dbReference>
<keyword evidence="2" id="KW-0812">Transmembrane</keyword>
<feature type="region of interest" description="Disordered" evidence="1">
    <location>
        <begin position="1"/>
        <end position="20"/>
    </location>
</feature>
<feature type="transmembrane region" description="Helical" evidence="2">
    <location>
        <begin position="53"/>
        <end position="78"/>
    </location>
</feature>
<feature type="compositionally biased region" description="Polar residues" evidence="1">
    <location>
        <begin position="172"/>
        <end position="202"/>
    </location>
</feature>
<dbReference type="RefSeq" id="WP_021012108.1">
    <property type="nucleotide sequence ID" value="NC_022198.1"/>
</dbReference>
<feature type="transmembrane region" description="Helical" evidence="2">
    <location>
        <begin position="107"/>
        <end position="126"/>
    </location>
</feature>
<dbReference type="Proteomes" id="UP000016943">
    <property type="component" value="Chromosome"/>
</dbReference>
<reference evidence="4 5" key="1">
    <citation type="journal article" date="2013" name="Genome Announc.">
        <title>Whole-Genome Sequence of the Clinical Strain Corynebacterium argentoratense DSM 44202, Isolated from a Human Throat Specimen.</title>
        <authorList>
            <person name="Bomholt C."/>
            <person name="Glaub A."/>
            <person name="Gravermann K."/>
            <person name="Albersmeier A."/>
            <person name="Brinkrolf K."/>
            <person name="Ruckert C."/>
            <person name="Tauch A."/>
        </authorList>
    </citation>
    <scope>NUCLEOTIDE SEQUENCE [LARGE SCALE GENOMIC DNA]</scope>
    <source>
        <strain evidence="4">DSM 44202</strain>
    </source>
</reference>
<evidence type="ECO:0000313" key="4">
    <source>
        <dbReference type="EMBL" id="AGU15718.1"/>
    </source>
</evidence>
<feature type="transmembrane region" description="Helical" evidence="2">
    <location>
        <begin position="322"/>
        <end position="344"/>
    </location>
</feature>
<dbReference type="HOGENOM" id="CLU_505007_0_0_11"/>
<feature type="region of interest" description="Disordered" evidence="1">
    <location>
        <begin position="478"/>
        <end position="539"/>
    </location>
</feature>
<feature type="domain" description="Phage shock protein PspC N-terminal" evidence="3">
    <location>
        <begin position="30"/>
        <end position="82"/>
    </location>
</feature>